<dbReference type="GO" id="GO:0030154">
    <property type="term" value="P:cell differentiation"/>
    <property type="evidence" value="ECO:0007669"/>
    <property type="project" value="TreeGrafter"/>
</dbReference>
<evidence type="ECO:0000256" key="2">
    <source>
        <dbReference type="ARBA" id="ARBA00023163"/>
    </source>
</evidence>
<keyword evidence="1 3" id="KW-0238">DNA-binding</keyword>
<dbReference type="AlphaFoldDB" id="A0A015KXG2"/>
<dbReference type="Gene3D" id="3.80.10.10">
    <property type="entry name" value="Ribonuclease Inhibitor"/>
    <property type="match status" value="1"/>
</dbReference>
<dbReference type="STRING" id="1432141.A0A015KXG2"/>
<feature type="compositionally biased region" description="Basic residues" evidence="4">
    <location>
        <begin position="134"/>
        <end position="154"/>
    </location>
</feature>
<dbReference type="HOGENOM" id="CLU_485831_0_0_1"/>
<dbReference type="GO" id="GO:0000978">
    <property type="term" value="F:RNA polymerase II cis-regulatory region sequence-specific DNA binding"/>
    <property type="evidence" value="ECO:0007669"/>
    <property type="project" value="TreeGrafter"/>
</dbReference>
<evidence type="ECO:0000313" key="6">
    <source>
        <dbReference type="EMBL" id="EXX72259.1"/>
    </source>
</evidence>
<dbReference type="InterPro" id="IPR050140">
    <property type="entry name" value="SRY-related_HMG-box_TF-like"/>
</dbReference>
<dbReference type="SUPFAM" id="SSF47095">
    <property type="entry name" value="HMG-box"/>
    <property type="match status" value="1"/>
</dbReference>
<keyword evidence="3" id="KW-0539">Nucleus</keyword>
<dbReference type="OrthoDB" id="2382091at2759"/>
<dbReference type="InterPro" id="IPR009071">
    <property type="entry name" value="HMG_box_dom"/>
</dbReference>
<dbReference type="SMART" id="SM00398">
    <property type="entry name" value="HMG"/>
    <property type="match status" value="1"/>
</dbReference>
<dbReference type="Gene3D" id="1.10.30.10">
    <property type="entry name" value="High mobility group box domain"/>
    <property type="match status" value="1"/>
</dbReference>
<dbReference type="PANTHER" id="PTHR10270:SF161">
    <property type="entry name" value="SEX-DETERMINING REGION Y PROTEIN"/>
    <property type="match status" value="1"/>
</dbReference>
<dbReference type="PANTHER" id="PTHR10270">
    <property type="entry name" value="SOX TRANSCRIPTION FACTOR"/>
    <property type="match status" value="1"/>
</dbReference>
<feature type="DNA-binding region" description="HMG box" evidence="3">
    <location>
        <begin position="71"/>
        <end position="142"/>
    </location>
</feature>
<dbReference type="GO" id="GO:0005634">
    <property type="term" value="C:nucleus"/>
    <property type="evidence" value="ECO:0007669"/>
    <property type="project" value="UniProtKB-UniRule"/>
</dbReference>
<dbReference type="GO" id="GO:0001228">
    <property type="term" value="F:DNA-binding transcription activator activity, RNA polymerase II-specific"/>
    <property type="evidence" value="ECO:0007669"/>
    <property type="project" value="TreeGrafter"/>
</dbReference>
<comment type="caution">
    <text evidence="6">The sequence shown here is derived from an EMBL/GenBank/DDBJ whole genome shotgun (WGS) entry which is preliminary data.</text>
</comment>
<dbReference type="EMBL" id="JEMT01015708">
    <property type="protein sequence ID" value="EXX72259.1"/>
    <property type="molecule type" value="Genomic_DNA"/>
</dbReference>
<evidence type="ECO:0000313" key="7">
    <source>
        <dbReference type="Proteomes" id="UP000022910"/>
    </source>
</evidence>
<proteinExistence type="predicted"/>
<evidence type="ECO:0000259" key="5">
    <source>
        <dbReference type="PROSITE" id="PS50118"/>
    </source>
</evidence>
<evidence type="ECO:0000256" key="1">
    <source>
        <dbReference type="ARBA" id="ARBA00023125"/>
    </source>
</evidence>
<feature type="region of interest" description="Disordered" evidence="4">
    <location>
        <begin position="134"/>
        <end position="161"/>
    </location>
</feature>
<name>A0A015KXG2_RHIIW</name>
<evidence type="ECO:0000256" key="3">
    <source>
        <dbReference type="PROSITE-ProRule" id="PRU00267"/>
    </source>
</evidence>
<reference evidence="6 7" key="1">
    <citation type="submission" date="2014-02" db="EMBL/GenBank/DDBJ databases">
        <title>Single nucleus genome sequencing reveals high similarity among nuclei of an endomycorrhizal fungus.</title>
        <authorList>
            <person name="Lin K."/>
            <person name="Geurts R."/>
            <person name="Zhang Z."/>
            <person name="Limpens E."/>
            <person name="Saunders D.G."/>
            <person name="Mu D."/>
            <person name="Pang E."/>
            <person name="Cao H."/>
            <person name="Cha H."/>
            <person name="Lin T."/>
            <person name="Zhou Q."/>
            <person name="Shang Y."/>
            <person name="Li Y."/>
            <person name="Ivanov S."/>
            <person name="Sharma T."/>
            <person name="Velzen R.V."/>
            <person name="Ruijter N.D."/>
            <person name="Aanen D.K."/>
            <person name="Win J."/>
            <person name="Kamoun S."/>
            <person name="Bisseling T."/>
            <person name="Huang S."/>
        </authorList>
    </citation>
    <scope>NUCLEOTIDE SEQUENCE [LARGE SCALE GENOMIC DNA]</scope>
    <source>
        <strain evidence="7">DAOM197198w</strain>
    </source>
</reference>
<dbReference type="SUPFAM" id="SSF52058">
    <property type="entry name" value="L domain-like"/>
    <property type="match status" value="1"/>
</dbReference>
<keyword evidence="2" id="KW-0804">Transcription</keyword>
<keyword evidence="7" id="KW-1185">Reference proteome</keyword>
<dbReference type="InterPro" id="IPR032675">
    <property type="entry name" value="LRR_dom_sf"/>
</dbReference>
<protein>
    <recommendedName>
        <fullName evidence="5">HMG box domain-containing protein</fullName>
    </recommendedName>
</protein>
<feature type="domain" description="HMG box" evidence="5">
    <location>
        <begin position="71"/>
        <end position="142"/>
    </location>
</feature>
<dbReference type="PROSITE" id="PS50118">
    <property type="entry name" value="HMG_BOX_2"/>
    <property type="match status" value="1"/>
</dbReference>
<sequence length="561" mass="63324">MQTSFSVNEGTNNCFNTLSSTEKPYDPDTPTFTLKNAKQPEEIWNNTDYLSPMDRTERNKLLENKKSDSKIPRPLNSYFIYNNYARRKQKYKNMVAEKRPKSEINELIGEDWKKEPEEVKDIFKCGAEVAKKEHAKKHKDYKYKKRNQKKGNKKKYVEKNRSTASFSMLTTSLPSSKQRNNNNNSQILFPTMEESDASIPDMEESYQSDASIPFDPDIPEQLSNSVNDSQELADLLQFENIESNSPIIEELQFDETIIISPDSPQSSDSFFSPTTFPPISTESHFTTPVDTFSQYHPYTSLEFMGNQPSNYLSTQAISNILCFGPPGYPTCGQDASILSNMGYYLNIQPESSTYGFSVYPNSSVSPTPTTTVLNNPYIRPEFNELYGSIGFNNSPGLVIDNPQRNQVMKLTCNQIAELICNQIAKLTCNQITELTCNQIAKLTCNQITELTCNQIVELTCNQIAELTCNQIAELTCNQIAELTCNQIAELTCNQIAELTCNQIAELTCNQIAELTCNQIAELTCNQIAELTCNQPAELTCNQIAELIYNQIAELTCSKMAE</sequence>
<feature type="region of interest" description="Disordered" evidence="4">
    <location>
        <begin position="201"/>
        <end position="224"/>
    </location>
</feature>
<accession>A0A015KXG2</accession>
<gene>
    <name evidence="6" type="ORF">RirG_071000</name>
</gene>
<dbReference type="InterPro" id="IPR036910">
    <property type="entry name" value="HMG_box_dom_sf"/>
</dbReference>
<evidence type="ECO:0000256" key="4">
    <source>
        <dbReference type="SAM" id="MobiDB-lite"/>
    </source>
</evidence>
<dbReference type="Pfam" id="PF00505">
    <property type="entry name" value="HMG_box"/>
    <property type="match status" value="1"/>
</dbReference>
<dbReference type="Proteomes" id="UP000022910">
    <property type="component" value="Unassembled WGS sequence"/>
</dbReference>
<organism evidence="6 7">
    <name type="scientific">Rhizophagus irregularis (strain DAOM 197198w)</name>
    <name type="common">Glomus intraradices</name>
    <dbReference type="NCBI Taxonomy" id="1432141"/>
    <lineage>
        <taxon>Eukaryota</taxon>
        <taxon>Fungi</taxon>
        <taxon>Fungi incertae sedis</taxon>
        <taxon>Mucoromycota</taxon>
        <taxon>Glomeromycotina</taxon>
        <taxon>Glomeromycetes</taxon>
        <taxon>Glomerales</taxon>
        <taxon>Glomeraceae</taxon>
        <taxon>Rhizophagus</taxon>
    </lineage>
</organism>